<sequence length="142" mass="15583">MTPTGYESSAYTAIGYAQPSSQRQPQVYNSVGATPVIDGSMIYPSNTTNLRPQAIAQGAPLVTQPYVATDSPQFQNQQTTYQLPPQQPRSFSWIRWLQPIRRCSGCSLTDDGMEQFACSHCCICNGGGGNEVKRTWKTVQQG</sequence>
<gene>
    <name evidence="1" type="ORF">K457DRAFT_121202</name>
</gene>
<proteinExistence type="predicted"/>
<evidence type="ECO:0000313" key="2">
    <source>
        <dbReference type="Proteomes" id="UP000078512"/>
    </source>
</evidence>
<accession>A0A197KFS1</accession>
<dbReference type="EMBL" id="KV442015">
    <property type="protein sequence ID" value="OAQ35224.1"/>
    <property type="molecule type" value="Genomic_DNA"/>
</dbReference>
<name>A0A197KFS1_9FUNG</name>
<reference evidence="1 2" key="1">
    <citation type="submission" date="2016-05" db="EMBL/GenBank/DDBJ databases">
        <title>Genome sequencing reveals origins of a unique bacterial endosymbiosis in the earliest lineages of terrestrial Fungi.</title>
        <authorList>
            <consortium name="DOE Joint Genome Institute"/>
            <person name="Uehling J."/>
            <person name="Gryganskyi A."/>
            <person name="Hameed K."/>
            <person name="Tschaplinski T."/>
            <person name="Misztal P."/>
            <person name="Wu S."/>
            <person name="Desiro A."/>
            <person name="Vande Pol N."/>
            <person name="Du Z.-Y."/>
            <person name="Zienkiewicz A."/>
            <person name="Zienkiewicz K."/>
            <person name="Morin E."/>
            <person name="Tisserant E."/>
            <person name="Splivallo R."/>
            <person name="Hainaut M."/>
            <person name="Henrissat B."/>
            <person name="Ohm R."/>
            <person name="Kuo A."/>
            <person name="Yan J."/>
            <person name="Lipzen A."/>
            <person name="Nolan M."/>
            <person name="Labutti K."/>
            <person name="Barry K."/>
            <person name="Goldstein A."/>
            <person name="Labbe J."/>
            <person name="Schadt C."/>
            <person name="Tuskan G."/>
            <person name="Grigoriev I."/>
            <person name="Martin F."/>
            <person name="Vilgalys R."/>
            <person name="Bonito G."/>
        </authorList>
    </citation>
    <scope>NUCLEOTIDE SEQUENCE [LARGE SCALE GENOMIC DNA]</scope>
    <source>
        <strain evidence="1 2">AG-77</strain>
    </source>
</reference>
<protein>
    <submittedName>
        <fullName evidence="1">Uncharacterized protein</fullName>
    </submittedName>
</protein>
<organism evidence="1 2">
    <name type="scientific">Linnemannia elongata AG-77</name>
    <dbReference type="NCBI Taxonomy" id="1314771"/>
    <lineage>
        <taxon>Eukaryota</taxon>
        <taxon>Fungi</taxon>
        <taxon>Fungi incertae sedis</taxon>
        <taxon>Mucoromycota</taxon>
        <taxon>Mortierellomycotina</taxon>
        <taxon>Mortierellomycetes</taxon>
        <taxon>Mortierellales</taxon>
        <taxon>Mortierellaceae</taxon>
        <taxon>Linnemannia</taxon>
    </lineage>
</organism>
<dbReference type="AlphaFoldDB" id="A0A197KFS1"/>
<keyword evidence="2" id="KW-1185">Reference proteome</keyword>
<dbReference type="Proteomes" id="UP000078512">
    <property type="component" value="Unassembled WGS sequence"/>
</dbReference>
<evidence type="ECO:0000313" key="1">
    <source>
        <dbReference type="EMBL" id="OAQ35224.1"/>
    </source>
</evidence>